<evidence type="ECO:0000256" key="2">
    <source>
        <dbReference type="PROSITE-ProRule" id="PRU00703"/>
    </source>
</evidence>
<dbReference type="AlphaFoldDB" id="A0A368X3P8"/>
<dbReference type="PANTHER" id="PTHR43080:SF2">
    <property type="entry name" value="CBS DOMAIN-CONTAINING PROTEIN"/>
    <property type="match status" value="1"/>
</dbReference>
<accession>A0A368X3P8</accession>
<dbReference type="InterPro" id="IPR046342">
    <property type="entry name" value="CBS_dom_sf"/>
</dbReference>
<dbReference type="EMBL" id="QPJJ01000024">
    <property type="protein sequence ID" value="RCW62652.1"/>
    <property type="molecule type" value="Genomic_DNA"/>
</dbReference>
<sequence>MFVKDMMKTEVITLQAEAKISEAYQLLQENHIRHIPIIDNNKQVIGIISDRDVRDASPSILDEVYNEEALSFPVSSIMTTPVTTIHPYDYVEEIAAIFYDREFACLPVVKNNILVGIITEKDMLYTLIQLTGTHVPSSQIEIKVPDRIGVLADVSAFFKRRKIKVASVLIYPYLEDSNYKILVFRIQTMNPMNIMDDFKDSEFEIVSPSLENPHE</sequence>
<dbReference type="Pfam" id="PF00571">
    <property type="entry name" value="CBS"/>
    <property type="match status" value="2"/>
</dbReference>
<evidence type="ECO:0000313" key="5">
    <source>
        <dbReference type="EMBL" id="RCW62652.1"/>
    </source>
</evidence>
<dbReference type="SUPFAM" id="SSF55021">
    <property type="entry name" value="ACT-like"/>
    <property type="match status" value="1"/>
</dbReference>
<organism evidence="5 6">
    <name type="scientific">Saliterribacillus persicus</name>
    <dbReference type="NCBI Taxonomy" id="930114"/>
    <lineage>
        <taxon>Bacteria</taxon>
        <taxon>Bacillati</taxon>
        <taxon>Bacillota</taxon>
        <taxon>Bacilli</taxon>
        <taxon>Bacillales</taxon>
        <taxon>Bacillaceae</taxon>
        <taxon>Saliterribacillus</taxon>
    </lineage>
</organism>
<proteinExistence type="predicted"/>
<dbReference type="OrthoDB" id="9781631at2"/>
<evidence type="ECO:0000259" key="4">
    <source>
        <dbReference type="PROSITE" id="PS51671"/>
    </source>
</evidence>
<dbReference type="PANTHER" id="PTHR43080">
    <property type="entry name" value="CBS DOMAIN-CONTAINING PROTEIN CBSX3, MITOCHONDRIAL"/>
    <property type="match status" value="1"/>
</dbReference>
<dbReference type="PROSITE" id="PS51671">
    <property type="entry name" value="ACT"/>
    <property type="match status" value="1"/>
</dbReference>
<evidence type="ECO:0000259" key="3">
    <source>
        <dbReference type="PROSITE" id="PS51371"/>
    </source>
</evidence>
<dbReference type="PROSITE" id="PS51371">
    <property type="entry name" value="CBS"/>
    <property type="match status" value="2"/>
</dbReference>
<keyword evidence="1 2" id="KW-0129">CBS domain</keyword>
<gene>
    <name evidence="5" type="ORF">DFR57_1247</name>
</gene>
<keyword evidence="6" id="KW-1185">Reference proteome</keyword>
<dbReference type="InterPro" id="IPR045865">
    <property type="entry name" value="ACT-like_dom_sf"/>
</dbReference>
<evidence type="ECO:0000313" key="6">
    <source>
        <dbReference type="Proteomes" id="UP000252585"/>
    </source>
</evidence>
<dbReference type="InterPro" id="IPR051257">
    <property type="entry name" value="Diverse_CBS-Domain"/>
</dbReference>
<feature type="domain" description="CBS" evidence="3">
    <location>
        <begin position="78"/>
        <end position="137"/>
    </location>
</feature>
<dbReference type="SMART" id="SM00116">
    <property type="entry name" value="CBS"/>
    <property type="match status" value="2"/>
</dbReference>
<reference evidence="5 6" key="1">
    <citation type="submission" date="2018-07" db="EMBL/GenBank/DDBJ databases">
        <title>Genomic Encyclopedia of Type Strains, Phase IV (KMG-IV): sequencing the most valuable type-strain genomes for metagenomic binning, comparative biology and taxonomic classification.</title>
        <authorList>
            <person name="Goeker M."/>
        </authorList>
    </citation>
    <scope>NUCLEOTIDE SEQUENCE [LARGE SCALE GENOMIC DNA]</scope>
    <source>
        <strain evidence="5 6">DSM 27696</strain>
    </source>
</reference>
<dbReference type="InterPro" id="IPR002912">
    <property type="entry name" value="ACT_dom"/>
</dbReference>
<comment type="caution">
    <text evidence="5">The sequence shown here is derived from an EMBL/GenBank/DDBJ whole genome shotgun (WGS) entry which is preliminary data.</text>
</comment>
<dbReference type="CDD" id="cd04584">
    <property type="entry name" value="CBS_pair_AcuB_like"/>
    <property type="match status" value="1"/>
</dbReference>
<evidence type="ECO:0000256" key="1">
    <source>
        <dbReference type="ARBA" id="ARBA00023122"/>
    </source>
</evidence>
<feature type="domain" description="CBS" evidence="3">
    <location>
        <begin position="6"/>
        <end position="63"/>
    </location>
</feature>
<dbReference type="Proteomes" id="UP000252585">
    <property type="component" value="Unassembled WGS sequence"/>
</dbReference>
<feature type="domain" description="ACT" evidence="4">
    <location>
        <begin position="139"/>
        <end position="213"/>
    </location>
</feature>
<protein>
    <submittedName>
        <fullName evidence="5">Acetoin utilization protein AcuB</fullName>
    </submittedName>
</protein>
<dbReference type="Gene3D" id="3.10.580.10">
    <property type="entry name" value="CBS-domain"/>
    <property type="match status" value="1"/>
</dbReference>
<dbReference type="RefSeq" id="WP_114354520.1">
    <property type="nucleotide sequence ID" value="NZ_QPJJ01000024.1"/>
</dbReference>
<dbReference type="InterPro" id="IPR000644">
    <property type="entry name" value="CBS_dom"/>
</dbReference>
<dbReference type="SUPFAM" id="SSF54631">
    <property type="entry name" value="CBS-domain pair"/>
    <property type="match status" value="1"/>
</dbReference>
<name>A0A368X3P8_9BACI</name>